<dbReference type="GO" id="GO:0010119">
    <property type="term" value="P:regulation of stomatal movement"/>
    <property type="evidence" value="ECO:0007669"/>
    <property type="project" value="UniProtKB-ARBA"/>
</dbReference>
<feature type="transmembrane region" description="Helical" evidence="12">
    <location>
        <begin position="68"/>
        <end position="86"/>
    </location>
</feature>
<accession>A0A1J3IDF2</accession>
<dbReference type="Gene3D" id="1.20.1420.30">
    <property type="entry name" value="NCX, central ion-binding region"/>
    <property type="match status" value="2"/>
</dbReference>
<feature type="transmembrane region" description="Helical" evidence="12">
    <location>
        <begin position="285"/>
        <end position="307"/>
    </location>
</feature>
<feature type="transmembrane region" description="Helical" evidence="12">
    <location>
        <begin position="130"/>
        <end position="149"/>
    </location>
</feature>
<dbReference type="InterPro" id="IPR044880">
    <property type="entry name" value="NCX_ion-bd_dom_sf"/>
</dbReference>
<keyword evidence="7 12" id="KW-0812">Transmembrane</keyword>
<keyword evidence="11 12" id="KW-0472">Membrane</keyword>
<dbReference type="FunFam" id="1.20.1420.30:FF:000020">
    <property type="entry name" value="Vacuolar cation/proton exchanger"/>
    <property type="match status" value="1"/>
</dbReference>
<evidence type="ECO:0000256" key="9">
    <source>
        <dbReference type="ARBA" id="ARBA00022989"/>
    </source>
</evidence>
<keyword evidence="9 12" id="KW-1133">Transmembrane helix</keyword>
<feature type="domain" description="Sodium/calcium exchanger membrane region" evidence="14">
    <location>
        <begin position="292"/>
        <end position="435"/>
    </location>
</feature>
<dbReference type="GO" id="GO:0015369">
    <property type="term" value="F:calcium:proton antiporter activity"/>
    <property type="evidence" value="ECO:0007669"/>
    <property type="project" value="UniProtKB-UniRule"/>
</dbReference>
<evidence type="ECO:0000256" key="6">
    <source>
        <dbReference type="ARBA" id="ARBA00022568"/>
    </source>
</evidence>
<feature type="transmembrane region" description="Helical" evidence="12">
    <location>
        <begin position="389"/>
        <end position="408"/>
    </location>
</feature>
<organism evidence="15">
    <name type="scientific">Noccaea caerulescens</name>
    <name type="common">Alpine penny-cress</name>
    <name type="synonym">Thlaspi caerulescens</name>
    <dbReference type="NCBI Taxonomy" id="107243"/>
    <lineage>
        <taxon>Eukaryota</taxon>
        <taxon>Viridiplantae</taxon>
        <taxon>Streptophyta</taxon>
        <taxon>Embryophyta</taxon>
        <taxon>Tracheophyta</taxon>
        <taxon>Spermatophyta</taxon>
        <taxon>Magnoliopsida</taxon>
        <taxon>eudicotyledons</taxon>
        <taxon>Gunneridae</taxon>
        <taxon>Pentapetalae</taxon>
        <taxon>rosids</taxon>
        <taxon>malvids</taxon>
        <taxon>Brassicales</taxon>
        <taxon>Brassicaceae</taxon>
        <taxon>Coluteocarpeae</taxon>
        <taxon>Noccaea</taxon>
    </lineage>
</organism>
<evidence type="ECO:0000256" key="1">
    <source>
        <dbReference type="ARBA" id="ARBA00004128"/>
    </source>
</evidence>
<feature type="domain" description="Sodium/calcium exchanger membrane region" evidence="14">
    <location>
        <begin position="95"/>
        <end position="256"/>
    </location>
</feature>
<keyword evidence="6 12" id="KW-0109">Calcium transport</keyword>
<feature type="transmembrane region" description="Helical" evidence="12">
    <location>
        <begin position="196"/>
        <end position="215"/>
    </location>
</feature>
<dbReference type="NCBIfam" id="TIGR00846">
    <property type="entry name" value="caca2"/>
    <property type="match status" value="1"/>
</dbReference>
<reference evidence="15" key="1">
    <citation type="submission" date="2016-07" db="EMBL/GenBank/DDBJ databases">
        <title>De novo transcriptome assembly of four accessions of the metal hyperaccumulator plant Noccaea caerulescens.</title>
        <authorList>
            <person name="Blande D."/>
            <person name="Halimaa P."/>
            <person name="Tervahauta A.I."/>
            <person name="Aarts M.G."/>
            <person name="Karenlampi S.O."/>
        </authorList>
    </citation>
    <scope>NUCLEOTIDE SEQUENCE</scope>
</reference>
<dbReference type="NCBIfam" id="TIGR00378">
    <property type="entry name" value="cax"/>
    <property type="match status" value="1"/>
</dbReference>
<feature type="transmembrane region" description="Helical" evidence="12">
    <location>
        <begin position="92"/>
        <end position="109"/>
    </location>
</feature>
<feature type="transmembrane region" description="Helical" evidence="12">
    <location>
        <begin position="161"/>
        <end position="184"/>
    </location>
</feature>
<dbReference type="Pfam" id="PF01699">
    <property type="entry name" value="Na_Ca_ex"/>
    <property type="match status" value="2"/>
</dbReference>
<comment type="similarity">
    <text evidence="2">Belongs to the Ca(2+):cation antiporter (CaCA) (TC 2.A.19) family. Cation/proton exchanger (CAX) subfamily.</text>
</comment>
<evidence type="ECO:0000256" key="4">
    <source>
        <dbReference type="ARBA" id="ARBA00022449"/>
    </source>
</evidence>
<evidence type="ECO:0000256" key="13">
    <source>
        <dbReference type="SAM" id="MobiDB-lite"/>
    </source>
</evidence>
<evidence type="ECO:0000256" key="11">
    <source>
        <dbReference type="ARBA" id="ARBA00023136"/>
    </source>
</evidence>
<dbReference type="GO" id="GO:0010351">
    <property type="term" value="P:lithium ion transport"/>
    <property type="evidence" value="ECO:0007669"/>
    <property type="project" value="UniProtKB-ARBA"/>
</dbReference>
<gene>
    <name evidence="15" type="ORF">MP_TR17837_c0_g1_i1_g.51030</name>
</gene>
<dbReference type="FunFam" id="1.20.1420.30:FF:000008">
    <property type="entry name" value="Vacuolar cation/proton exchanger"/>
    <property type="match status" value="1"/>
</dbReference>
<comment type="subcellular location">
    <subcellularLocation>
        <location evidence="1">Vacuole membrane</location>
        <topology evidence="1">Multi-pass membrane protein</topology>
    </subcellularLocation>
</comment>
<feature type="region of interest" description="Disordered" evidence="13">
    <location>
        <begin position="19"/>
        <end position="40"/>
    </location>
</feature>
<dbReference type="GO" id="GO:0009705">
    <property type="term" value="C:plant-type vacuole membrane"/>
    <property type="evidence" value="ECO:0007669"/>
    <property type="project" value="UniProtKB-ARBA"/>
</dbReference>
<evidence type="ECO:0000256" key="8">
    <source>
        <dbReference type="ARBA" id="ARBA00022837"/>
    </source>
</evidence>
<dbReference type="GO" id="GO:0006874">
    <property type="term" value="P:intracellular calcium ion homeostasis"/>
    <property type="evidence" value="ECO:0007669"/>
    <property type="project" value="TreeGrafter"/>
</dbReference>
<dbReference type="GO" id="GO:0055062">
    <property type="term" value="P:phosphate ion homeostasis"/>
    <property type="evidence" value="ECO:0007669"/>
    <property type="project" value="UniProtKB-ARBA"/>
</dbReference>
<dbReference type="GO" id="GO:0061993">
    <property type="term" value="C:calcium:proton antiporter complex"/>
    <property type="evidence" value="ECO:0007669"/>
    <property type="project" value="UniProtKB-ARBA"/>
</dbReference>
<feature type="transmembrane region" description="Helical" evidence="12">
    <location>
        <begin position="420"/>
        <end position="439"/>
    </location>
</feature>
<dbReference type="PANTHER" id="PTHR31503:SF1">
    <property type="entry name" value="VACUOLAR CATION_PROTON EXCHANGER 3"/>
    <property type="match status" value="1"/>
</dbReference>
<keyword evidence="5 12" id="KW-0926">Vacuole</keyword>
<dbReference type="GO" id="GO:0006882">
    <property type="term" value="P:intracellular zinc ion homeostasis"/>
    <property type="evidence" value="ECO:0007669"/>
    <property type="project" value="UniProtKB-ARBA"/>
</dbReference>
<name>A0A1J3IDF2_NOCCA</name>
<dbReference type="EMBL" id="GEVM01027652">
    <property type="protein sequence ID" value="JAU78286.1"/>
    <property type="molecule type" value="Transcribed_RNA"/>
</dbReference>
<keyword evidence="8 12" id="KW-0106">Calcium</keyword>
<protein>
    <recommendedName>
        <fullName evidence="12">Vacuolar cation/proton exchanger</fullName>
    </recommendedName>
</protein>
<evidence type="ECO:0000256" key="10">
    <source>
        <dbReference type="ARBA" id="ARBA00023065"/>
    </source>
</evidence>
<dbReference type="InterPro" id="IPR004798">
    <property type="entry name" value="CAX-like"/>
</dbReference>
<feature type="transmembrane region" description="Helical" evidence="12">
    <location>
        <begin position="327"/>
        <end position="350"/>
    </location>
</feature>
<dbReference type="InterPro" id="IPR004713">
    <property type="entry name" value="CaH_exchang"/>
</dbReference>
<evidence type="ECO:0000256" key="5">
    <source>
        <dbReference type="ARBA" id="ARBA00022554"/>
    </source>
</evidence>
<dbReference type="InterPro" id="IPR004837">
    <property type="entry name" value="NaCa_Exmemb"/>
</dbReference>
<dbReference type="GO" id="GO:0030026">
    <property type="term" value="P:intracellular manganese ion homeostasis"/>
    <property type="evidence" value="ECO:0007669"/>
    <property type="project" value="UniProtKB-ARBA"/>
</dbReference>
<dbReference type="AlphaFoldDB" id="A0A1J3IDF2"/>
<evidence type="ECO:0000256" key="7">
    <source>
        <dbReference type="ARBA" id="ARBA00022692"/>
    </source>
</evidence>
<evidence type="ECO:0000256" key="2">
    <source>
        <dbReference type="ARBA" id="ARBA00008248"/>
    </source>
</evidence>
<evidence type="ECO:0000313" key="15">
    <source>
        <dbReference type="EMBL" id="JAU78286.1"/>
    </source>
</evidence>
<keyword evidence="10 12" id="KW-0406">Ion transport</keyword>
<feature type="transmembrane region" description="Helical" evidence="12">
    <location>
        <begin position="235"/>
        <end position="253"/>
    </location>
</feature>
<evidence type="ECO:0000256" key="3">
    <source>
        <dbReference type="ARBA" id="ARBA00022448"/>
    </source>
</evidence>
<comment type="function">
    <text evidence="12">Vacuolar cation/proton exchanger (CAX). Translocates Ca(2+) and other metal ions into vacuoles using the proton gradient formed by H(+)-ATPase and H(+)-pyrophosphatase.</text>
</comment>
<sequence length="464" mass="50316">MGSIVEPWAITESENANATAKGSSRELRHGRTAHNMSSSSLRKKSDLRLIQKVPCKTLKNILSNLQEVILGTKLTVLFLAIPLAIIANSYHWGHPLIFGLSLTGLTPLAERVSFLTEQLAFFTGPTVGGLLNATCGNATELIIAILALANNKVAVVKYSLLGSILSNLLLVLGSSLFCGGIANIRREQRFDRKQADVNFFLLLMGLLCHLLPLFLKYATNGEASTSMINKMSLTLSRASSIVMLIAYIAYLVFQLWTHRQLFEATEEEEDDDDAYNDDVTVEETAVIGFWSGFAWLVGMTLFIALLSDYVVSTIEDASESWGLSVSFISIILLPIVGNAAEHAGAIIFAFKNKLDISLGVALGSATQISLFVVPLSVIVAWILGIKMDLNFNILETGSLALAIIITAFTLQDGTSHYMKGLVLLLCYVIIAACFFVNQIPQEKPNGMGVGLQPKNNAEGGFFSA</sequence>
<evidence type="ECO:0000256" key="12">
    <source>
        <dbReference type="RuleBase" id="RU365028"/>
    </source>
</evidence>
<dbReference type="PANTHER" id="PTHR31503">
    <property type="entry name" value="VACUOLAR CALCIUM ION TRANSPORTER"/>
    <property type="match status" value="1"/>
</dbReference>
<proteinExistence type="inferred from homology"/>
<feature type="transmembrane region" description="Helical" evidence="12">
    <location>
        <begin position="362"/>
        <end position="383"/>
    </location>
</feature>
<keyword evidence="3 12" id="KW-0813">Transport</keyword>
<evidence type="ECO:0000259" key="14">
    <source>
        <dbReference type="Pfam" id="PF01699"/>
    </source>
</evidence>
<keyword evidence="4 12" id="KW-0050">Antiport</keyword>